<protein>
    <submittedName>
        <fullName evidence="3">EndoU domain-containing protein</fullName>
    </submittedName>
</protein>
<feature type="compositionally biased region" description="Basic and acidic residues" evidence="1">
    <location>
        <begin position="66"/>
        <end position="76"/>
    </location>
</feature>
<dbReference type="Pfam" id="PF14436">
    <property type="entry name" value="EndoU_bacteria"/>
    <property type="match status" value="1"/>
</dbReference>
<sequence>MAKKKSGSGGNNPVKLALAFLNKYKARPNRGNQMAGKELRHQQLGEIKTNRETRERYGSGYHHRPGGMDHDGRRTTELTDKYDNGVYSGKVEFENKSGDPPWIPKQGEGTSAFFPDHWSAEKVDNATSQAFDSAKKNADDGTWKGTFTDDNGEIVKIEGWYDPKTGNIGHGFPSFDQ</sequence>
<dbReference type="InterPro" id="IPR029501">
    <property type="entry name" value="EndoU_bac"/>
</dbReference>
<proteinExistence type="predicted"/>
<evidence type="ECO:0000313" key="3">
    <source>
        <dbReference type="EMBL" id="MDA1362180.1"/>
    </source>
</evidence>
<dbReference type="AlphaFoldDB" id="A0A9X3PNI5"/>
<dbReference type="EMBL" id="JAPZVP010000020">
    <property type="protein sequence ID" value="MDA1362180.1"/>
    <property type="molecule type" value="Genomic_DNA"/>
</dbReference>
<accession>A0A9X3PNI5</accession>
<dbReference type="RefSeq" id="WP_270112233.1">
    <property type="nucleotide sequence ID" value="NZ_JAPZVP010000020.1"/>
</dbReference>
<evidence type="ECO:0000259" key="2">
    <source>
        <dbReference type="Pfam" id="PF14436"/>
    </source>
</evidence>
<reference evidence="3" key="1">
    <citation type="submission" date="2022-12" db="EMBL/GenBank/DDBJ databases">
        <title>Gycomyces niveus sp.nov.,a novel actinomycete isolated from soil in Shouguan.</title>
        <authorList>
            <person name="Yang X."/>
        </authorList>
    </citation>
    <scope>NUCLEOTIDE SEQUENCE</scope>
    <source>
        <strain evidence="3">NEAU-A15</strain>
    </source>
</reference>
<keyword evidence="4" id="KW-1185">Reference proteome</keyword>
<feature type="domain" description="Bacterial EndoU nuclease" evidence="2">
    <location>
        <begin position="41"/>
        <end position="174"/>
    </location>
</feature>
<dbReference type="Proteomes" id="UP001146067">
    <property type="component" value="Unassembled WGS sequence"/>
</dbReference>
<evidence type="ECO:0000313" key="4">
    <source>
        <dbReference type="Proteomes" id="UP001146067"/>
    </source>
</evidence>
<comment type="caution">
    <text evidence="3">The sequence shown here is derived from an EMBL/GenBank/DDBJ whole genome shotgun (WGS) entry which is preliminary data.</text>
</comment>
<feature type="region of interest" description="Disordered" evidence="1">
    <location>
        <begin position="48"/>
        <end position="76"/>
    </location>
</feature>
<feature type="compositionally biased region" description="Basic and acidic residues" evidence="1">
    <location>
        <begin position="48"/>
        <end position="57"/>
    </location>
</feature>
<gene>
    <name evidence="3" type="ORF">O1R50_21315</name>
</gene>
<dbReference type="GO" id="GO:0004519">
    <property type="term" value="F:endonuclease activity"/>
    <property type="evidence" value="ECO:0007669"/>
    <property type="project" value="InterPro"/>
</dbReference>
<organism evidence="3 4">
    <name type="scientific">Glycomyces luteolus</name>
    <dbReference type="NCBI Taxonomy" id="2670330"/>
    <lineage>
        <taxon>Bacteria</taxon>
        <taxon>Bacillati</taxon>
        <taxon>Actinomycetota</taxon>
        <taxon>Actinomycetes</taxon>
        <taxon>Glycomycetales</taxon>
        <taxon>Glycomycetaceae</taxon>
        <taxon>Glycomyces</taxon>
    </lineage>
</organism>
<name>A0A9X3PNI5_9ACTN</name>
<evidence type="ECO:0000256" key="1">
    <source>
        <dbReference type="SAM" id="MobiDB-lite"/>
    </source>
</evidence>